<name>A0A5C2SSZ9_9APHY</name>
<feature type="compositionally biased region" description="Low complexity" evidence="1">
    <location>
        <begin position="381"/>
        <end position="392"/>
    </location>
</feature>
<evidence type="ECO:0000256" key="2">
    <source>
        <dbReference type="SAM" id="Phobius"/>
    </source>
</evidence>
<dbReference type="STRING" id="1328759.A0A5C2SSZ9"/>
<keyword evidence="2" id="KW-1133">Transmembrane helix</keyword>
<dbReference type="EMBL" id="ML122250">
    <property type="protein sequence ID" value="RPD66780.1"/>
    <property type="molecule type" value="Genomic_DNA"/>
</dbReference>
<feature type="region of interest" description="Disordered" evidence="1">
    <location>
        <begin position="76"/>
        <end position="136"/>
    </location>
</feature>
<reference evidence="3" key="1">
    <citation type="journal article" date="2018" name="Genome Biol. Evol.">
        <title>Genomics and development of Lentinus tigrinus, a white-rot wood-decaying mushroom with dimorphic fruiting bodies.</title>
        <authorList>
            <person name="Wu B."/>
            <person name="Xu Z."/>
            <person name="Knudson A."/>
            <person name="Carlson A."/>
            <person name="Chen N."/>
            <person name="Kovaka S."/>
            <person name="LaButti K."/>
            <person name="Lipzen A."/>
            <person name="Pennachio C."/>
            <person name="Riley R."/>
            <person name="Schakwitz W."/>
            <person name="Umezawa K."/>
            <person name="Ohm R.A."/>
            <person name="Grigoriev I.V."/>
            <person name="Nagy L.G."/>
            <person name="Gibbons J."/>
            <person name="Hibbett D."/>
        </authorList>
    </citation>
    <scope>NUCLEOTIDE SEQUENCE [LARGE SCALE GENOMIC DNA]</scope>
    <source>
        <strain evidence="3">ALCF2SS1-6</strain>
    </source>
</reference>
<feature type="compositionally biased region" description="Pro residues" evidence="1">
    <location>
        <begin position="393"/>
        <end position="403"/>
    </location>
</feature>
<dbReference type="OrthoDB" id="2693038at2759"/>
<feature type="region of interest" description="Disordered" evidence="1">
    <location>
        <begin position="340"/>
        <end position="431"/>
    </location>
</feature>
<feature type="transmembrane region" description="Helical" evidence="2">
    <location>
        <begin position="173"/>
        <end position="197"/>
    </location>
</feature>
<sequence>MSFGSHVVRDGLEARQLLGLPAISLPGLGDLTSVLGLPGGGSTTSTIASTASTTSVRQPTTTTGFSLTLLSSTPATTLSTSSSSAPSTSASAASTADSVTTSSTSASTATTSSSSTDSTSASVTLPPGTSNSVTNTATVTVPASGSTSSSSASSSASAAAADAPKSFLQNKPLSVGVITAASLVGLVIIIAIATWAIRKRRNDRLHEDILDFSNANLVNESHDVEKGDGVGSSLGHGSSSSTGHGTIPPAVQPRHMYQDSYAASTPTFAPPPAPSRYANAYGAQPQYASNAYGGYVQNSNNWGYGYGNATQTGYDQAYAGTEDAYGGIAEYSAMAGVGAGAQTQAQPPANPPQRRPSAQRKPPPALDIPPTNPIAQPTNAPSPISSQSINNPPLQPAAAPPALPDEFGASAVPAASPQDPTPVRRLVVRNE</sequence>
<feature type="compositionally biased region" description="Pro residues" evidence="1">
    <location>
        <begin position="361"/>
        <end position="372"/>
    </location>
</feature>
<keyword evidence="2" id="KW-0472">Membrane</keyword>
<proteinExistence type="predicted"/>
<dbReference type="AlphaFoldDB" id="A0A5C2SSZ9"/>
<dbReference type="Proteomes" id="UP000313359">
    <property type="component" value="Unassembled WGS sequence"/>
</dbReference>
<gene>
    <name evidence="3" type="ORF">L227DRAFT_3866</name>
</gene>
<feature type="region of interest" description="Disordered" evidence="1">
    <location>
        <begin position="222"/>
        <end position="244"/>
    </location>
</feature>
<evidence type="ECO:0000256" key="1">
    <source>
        <dbReference type="SAM" id="MobiDB-lite"/>
    </source>
</evidence>
<evidence type="ECO:0000313" key="4">
    <source>
        <dbReference type="Proteomes" id="UP000313359"/>
    </source>
</evidence>
<evidence type="ECO:0000313" key="3">
    <source>
        <dbReference type="EMBL" id="RPD66780.1"/>
    </source>
</evidence>
<accession>A0A5C2SSZ9</accession>
<feature type="compositionally biased region" description="Low complexity" evidence="1">
    <location>
        <begin position="235"/>
        <end position="244"/>
    </location>
</feature>
<protein>
    <submittedName>
        <fullName evidence="3">Uncharacterized protein</fullName>
    </submittedName>
</protein>
<keyword evidence="2" id="KW-0812">Transmembrane</keyword>
<keyword evidence="4" id="KW-1185">Reference proteome</keyword>
<organism evidence="3 4">
    <name type="scientific">Lentinus tigrinus ALCF2SS1-6</name>
    <dbReference type="NCBI Taxonomy" id="1328759"/>
    <lineage>
        <taxon>Eukaryota</taxon>
        <taxon>Fungi</taxon>
        <taxon>Dikarya</taxon>
        <taxon>Basidiomycota</taxon>
        <taxon>Agaricomycotina</taxon>
        <taxon>Agaricomycetes</taxon>
        <taxon>Polyporales</taxon>
        <taxon>Polyporaceae</taxon>
        <taxon>Lentinus</taxon>
    </lineage>
</organism>